<proteinExistence type="predicted"/>
<dbReference type="PROSITE" id="PS51257">
    <property type="entry name" value="PROKAR_LIPOPROTEIN"/>
    <property type="match status" value="1"/>
</dbReference>
<organism evidence="3 4">
    <name type="scientific">Streptomyces goshikiensis</name>
    <dbReference type="NCBI Taxonomy" id="1942"/>
    <lineage>
        <taxon>Bacteria</taxon>
        <taxon>Bacillati</taxon>
        <taxon>Actinomycetota</taxon>
        <taxon>Actinomycetes</taxon>
        <taxon>Kitasatosporales</taxon>
        <taxon>Streptomycetaceae</taxon>
        <taxon>Streptomyces</taxon>
    </lineage>
</organism>
<feature type="region of interest" description="Disordered" evidence="1">
    <location>
        <begin position="25"/>
        <end position="68"/>
    </location>
</feature>
<evidence type="ECO:0008006" key="5">
    <source>
        <dbReference type="Google" id="ProtNLM"/>
    </source>
</evidence>
<keyword evidence="4" id="KW-1185">Reference proteome</keyword>
<feature type="chain" id="PRO_5047431910" description="Lipoprotein" evidence="2">
    <location>
        <begin position="23"/>
        <end position="164"/>
    </location>
</feature>
<evidence type="ECO:0000256" key="1">
    <source>
        <dbReference type="SAM" id="MobiDB-lite"/>
    </source>
</evidence>
<dbReference type="Proteomes" id="UP001432075">
    <property type="component" value="Chromosome"/>
</dbReference>
<name>A0ABZ1RK41_9ACTN</name>
<evidence type="ECO:0000313" key="4">
    <source>
        <dbReference type="Proteomes" id="UP001432075"/>
    </source>
</evidence>
<sequence>MGKLGRIGAAVAAAAVFGGALAGCTAGEPEGDGARTTGPASPPPVVRRTPTPTPPPATPAGTEEFGPAVAQQGDVKAFAAVRDGERKLRIPVVITNTQTRQGFYEVTVRVTGPDGYEASGSFTTDTVGVYHGASWPTEVTVEMTGREAPEPKLLTVEIADVKQR</sequence>
<dbReference type="RefSeq" id="WP_073794579.1">
    <property type="nucleotide sequence ID" value="NZ_BMVE01000001.1"/>
</dbReference>
<protein>
    <recommendedName>
        <fullName evidence="5">Lipoprotein</fullName>
    </recommendedName>
</protein>
<gene>
    <name evidence="3" type="ORF">OHU17_15575</name>
</gene>
<reference evidence="3" key="1">
    <citation type="submission" date="2022-10" db="EMBL/GenBank/DDBJ databases">
        <title>The complete genomes of actinobacterial strains from the NBC collection.</title>
        <authorList>
            <person name="Joergensen T.S."/>
            <person name="Alvarez Arevalo M."/>
            <person name="Sterndorff E.B."/>
            <person name="Faurdal D."/>
            <person name="Vuksanovic O."/>
            <person name="Mourched A.-S."/>
            <person name="Charusanti P."/>
            <person name="Shaw S."/>
            <person name="Blin K."/>
            <person name="Weber T."/>
        </authorList>
    </citation>
    <scope>NUCLEOTIDE SEQUENCE</scope>
    <source>
        <strain evidence="3">NBC_00283</strain>
    </source>
</reference>
<evidence type="ECO:0000313" key="3">
    <source>
        <dbReference type="EMBL" id="WUO47158.1"/>
    </source>
</evidence>
<evidence type="ECO:0000256" key="2">
    <source>
        <dbReference type="SAM" id="SignalP"/>
    </source>
</evidence>
<dbReference type="EMBL" id="CP108057">
    <property type="protein sequence ID" value="WUO47158.1"/>
    <property type="molecule type" value="Genomic_DNA"/>
</dbReference>
<feature type="signal peptide" evidence="2">
    <location>
        <begin position="1"/>
        <end position="22"/>
    </location>
</feature>
<accession>A0ABZ1RK41</accession>
<feature type="compositionally biased region" description="Pro residues" evidence="1">
    <location>
        <begin position="40"/>
        <end position="58"/>
    </location>
</feature>
<keyword evidence="2" id="KW-0732">Signal</keyword>